<dbReference type="InterPro" id="IPR000715">
    <property type="entry name" value="Glycosyl_transferase_4"/>
</dbReference>
<dbReference type="GO" id="GO:0071555">
    <property type="term" value="P:cell wall organization"/>
    <property type="evidence" value="ECO:0007669"/>
    <property type="project" value="TreeGrafter"/>
</dbReference>
<feature type="binding site" evidence="7">
    <location>
        <position position="154"/>
    </location>
    <ligand>
        <name>Mg(2+)</name>
        <dbReference type="ChEBI" id="CHEBI:18420"/>
    </ligand>
</feature>
<evidence type="ECO:0000256" key="4">
    <source>
        <dbReference type="ARBA" id="ARBA00022692"/>
    </source>
</evidence>
<dbReference type="PANTHER" id="PTHR22926">
    <property type="entry name" value="PHOSPHO-N-ACETYLMURAMOYL-PENTAPEPTIDE-TRANSFERASE"/>
    <property type="match status" value="1"/>
</dbReference>
<evidence type="ECO:0000313" key="10">
    <source>
        <dbReference type="Proteomes" id="UP000250079"/>
    </source>
</evidence>
<keyword evidence="6 8" id="KW-0472">Membrane</keyword>
<feature type="transmembrane region" description="Helical" evidence="8">
    <location>
        <begin position="318"/>
        <end position="337"/>
    </location>
</feature>
<evidence type="ECO:0000313" key="9">
    <source>
        <dbReference type="EMBL" id="ASJ74533.1"/>
    </source>
</evidence>
<evidence type="ECO:0000256" key="3">
    <source>
        <dbReference type="ARBA" id="ARBA00022679"/>
    </source>
</evidence>
<keyword evidence="5 8" id="KW-1133">Transmembrane helix</keyword>
<evidence type="ECO:0000256" key="6">
    <source>
        <dbReference type="ARBA" id="ARBA00023136"/>
    </source>
</evidence>
<feature type="transmembrane region" description="Helical" evidence="8">
    <location>
        <begin position="246"/>
        <end position="264"/>
    </location>
</feature>
<feature type="transmembrane region" description="Helical" evidence="8">
    <location>
        <begin position="285"/>
        <end position="312"/>
    </location>
</feature>
<dbReference type="KEGG" id="gai:IMCC3135_22315"/>
<evidence type="ECO:0000256" key="1">
    <source>
        <dbReference type="ARBA" id="ARBA00004651"/>
    </source>
</evidence>
<evidence type="ECO:0000256" key="2">
    <source>
        <dbReference type="ARBA" id="ARBA00022475"/>
    </source>
</evidence>
<organism evidence="9 10">
    <name type="scientific">Granulosicoccus antarcticus IMCC3135</name>
    <dbReference type="NCBI Taxonomy" id="1192854"/>
    <lineage>
        <taxon>Bacteria</taxon>
        <taxon>Pseudomonadati</taxon>
        <taxon>Pseudomonadota</taxon>
        <taxon>Gammaproteobacteria</taxon>
        <taxon>Chromatiales</taxon>
        <taxon>Granulosicoccaceae</taxon>
        <taxon>Granulosicoccus</taxon>
    </lineage>
</organism>
<dbReference type="GO" id="GO:0046872">
    <property type="term" value="F:metal ion binding"/>
    <property type="evidence" value="ECO:0007669"/>
    <property type="project" value="UniProtKB-KW"/>
</dbReference>
<feature type="transmembrane region" description="Helical" evidence="8">
    <location>
        <begin position="101"/>
        <end position="119"/>
    </location>
</feature>
<comment type="subcellular location">
    <subcellularLocation>
        <location evidence="1">Cell membrane</location>
        <topology evidence="1">Multi-pass membrane protein</topology>
    </subcellularLocation>
</comment>
<dbReference type="OrthoDB" id="9783652at2"/>
<feature type="transmembrane region" description="Helical" evidence="8">
    <location>
        <begin position="73"/>
        <end position="94"/>
    </location>
</feature>
<evidence type="ECO:0000256" key="8">
    <source>
        <dbReference type="SAM" id="Phobius"/>
    </source>
</evidence>
<sequence length="354" mass="38458">MTFDLYMGSGVALGGLFCLALVPVLARFAGSVGLLDKPTERKQHVGNVPVVGGIAIYLSVLVASLALGIEWRVMAPIVFGTGLVLMGVLDDIYIMSARQRLPLQIATALAMVFLGGQSIESVGDLYGSGPVLMTGVVSVIFTIMCVVGVINSINMLDGVDGLSGTIITITVCPLAYYCYKAGDLASFQLMMTMVGALFAFLFYNSRLFRKSAKVFMGDSGSMLFGFFLVWYFIVLTQGPDAVLSPVSAGWIFGLPLADTVSVMMRRLSQKRSPFDADREHLHHRLLEANFSVNGMVLVMALIQVGFILVGILVNEYRVLIPFSFWLFVVLVLAHHFLTPRLLHKRVEAGLVDQG</sequence>
<dbReference type="AlphaFoldDB" id="A0A2Z2NTD7"/>
<keyword evidence="3 9" id="KW-0808">Transferase</keyword>
<feature type="transmembrane region" description="Helical" evidence="8">
    <location>
        <begin position="131"/>
        <end position="150"/>
    </location>
</feature>
<gene>
    <name evidence="9" type="primary">wecA_1</name>
    <name evidence="9" type="ORF">IMCC3135_22315</name>
</gene>
<dbReference type="PANTHER" id="PTHR22926:SF3">
    <property type="entry name" value="UNDECAPRENYL-PHOSPHATE ALPHA-N-ACETYLGLUCOSAMINYL 1-PHOSPHATE TRANSFERASE"/>
    <property type="match status" value="1"/>
</dbReference>
<reference evidence="9 10" key="1">
    <citation type="submission" date="2016-12" db="EMBL/GenBank/DDBJ databases">
        <authorList>
            <person name="Song W.-J."/>
            <person name="Kurnit D.M."/>
        </authorList>
    </citation>
    <scope>NUCLEOTIDE SEQUENCE [LARGE SCALE GENOMIC DNA]</scope>
    <source>
        <strain evidence="9 10">IMCC3135</strain>
    </source>
</reference>
<dbReference type="GO" id="GO:0044038">
    <property type="term" value="P:cell wall macromolecule biosynthetic process"/>
    <property type="evidence" value="ECO:0007669"/>
    <property type="project" value="TreeGrafter"/>
</dbReference>
<feature type="transmembrane region" description="Helical" evidence="8">
    <location>
        <begin position="185"/>
        <end position="203"/>
    </location>
</feature>
<feature type="binding site" evidence="7">
    <location>
        <position position="218"/>
    </location>
    <ligand>
        <name>Mg(2+)</name>
        <dbReference type="ChEBI" id="CHEBI:18420"/>
    </ligand>
</feature>
<feature type="transmembrane region" description="Helical" evidence="8">
    <location>
        <begin position="47"/>
        <end position="67"/>
    </location>
</feature>
<dbReference type="CDD" id="cd06853">
    <property type="entry name" value="GT_WecA_like"/>
    <property type="match status" value="1"/>
</dbReference>
<keyword evidence="7" id="KW-0479">Metal-binding</keyword>
<evidence type="ECO:0000256" key="5">
    <source>
        <dbReference type="ARBA" id="ARBA00022989"/>
    </source>
</evidence>
<dbReference type="EMBL" id="CP018632">
    <property type="protein sequence ID" value="ASJ74533.1"/>
    <property type="molecule type" value="Genomic_DNA"/>
</dbReference>
<accession>A0A2Z2NTD7</accession>
<dbReference type="Proteomes" id="UP000250079">
    <property type="component" value="Chromosome"/>
</dbReference>
<protein>
    <submittedName>
        <fullName evidence="9">Undecaprenyl-phosphate alpha-N-acetylglucosaminyl 1-phosphate transferase</fullName>
        <ecNumber evidence="9">2.7.8.33</ecNumber>
    </submittedName>
</protein>
<feature type="transmembrane region" description="Helical" evidence="8">
    <location>
        <begin position="162"/>
        <end position="179"/>
    </location>
</feature>
<dbReference type="EC" id="2.7.8.33" evidence="9"/>
<proteinExistence type="predicted"/>
<dbReference type="GO" id="GO:0036380">
    <property type="term" value="F:UDP-N-acetylglucosamine-undecaprenyl-phosphate N-acetylglucosaminephosphotransferase activity"/>
    <property type="evidence" value="ECO:0007669"/>
    <property type="project" value="UniProtKB-EC"/>
</dbReference>
<keyword evidence="7" id="KW-0460">Magnesium</keyword>
<dbReference type="RefSeq" id="WP_088919555.1">
    <property type="nucleotide sequence ID" value="NZ_CP018632.1"/>
</dbReference>
<keyword evidence="4 8" id="KW-0812">Transmembrane</keyword>
<feature type="transmembrane region" description="Helical" evidence="8">
    <location>
        <begin position="215"/>
        <end position="234"/>
    </location>
</feature>
<dbReference type="GO" id="GO:0005886">
    <property type="term" value="C:plasma membrane"/>
    <property type="evidence" value="ECO:0007669"/>
    <property type="project" value="UniProtKB-SubCell"/>
</dbReference>
<feature type="transmembrane region" description="Helical" evidence="8">
    <location>
        <begin position="6"/>
        <end position="26"/>
    </location>
</feature>
<keyword evidence="2" id="KW-1003">Cell membrane</keyword>
<comment type="cofactor">
    <cofactor evidence="7">
        <name>Mg(2+)</name>
        <dbReference type="ChEBI" id="CHEBI:18420"/>
    </cofactor>
</comment>
<dbReference type="GO" id="GO:0009103">
    <property type="term" value="P:lipopolysaccharide biosynthetic process"/>
    <property type="evidence" value="ECO:0007669"/>
    <property type="project" value="TreeGrafter"/>
</dbReference>
<evidence type="ECO:0000256" key="7">
    <source>
        <dbReference type="PIRSR" id="PIRSR600715-1"/>
    </source>
</evidence>
<name>A0A2Z2NTD7_9GAMM</name>
<keyword evidence="10" id="KW-1185">Reference proteome</keyword>
<dbReference type="Pfam" id="PF00953">
    <property type="entry name" value="Glycos_transf_4"/>
    <property type="match status" value="1"/>
</dbReference>